<organism evidence="1 2">
    <name type="scientific">Bacteroides fragilis</name>
    <dbReference type="NCBI Taxonomy" id="817"/>
    <lineage>
        <taxon>Bacteria</taxon>
        <taxon>Pseudomonadati</taxon>
        <taxon>Bacteroidota</taxon>
        <taxon>Bacteroidia</taxon>
        <taxon>Bacteroidales</taxon>
        <taxon>Bacteroidaceae</taxon>
        <taxon>Bacteroides</taxon>
    </lineage>
</organism>
<sequence>MTNISDTDGLSRAKRLERFESSVVLPVLEERFPVLLAHVLCGSEFSSYYHWQPLMVWLDMVRFHDFDDAGQIYHVLREWRKRLEYACLEGPSLGLLKDISGQIDLHIRPVQVAVGEQPEDESVRRRFHLLLQGVVRWLQSRRETYLTEICTFGRMDPSLALLVAFLHNYAGIVSSFNLRWERLQDFYQKEILKGIARKRKPCSTWLSFEKSPAVNSVLLQRNIYFKAGKDEKVAGYKLLSDMCVTGMKVAGVSIIRVEKKSDRYPEAALGYVTSVLQSTLKDRTARPEPIGLRIHSMLLLLSEGEREVSVWFELNRESQQRWVGMVDEVAKAQEINPDEAAFKILNDSFLLKVSTSEGDREVDRFHLRWQEGIGLRLTFRLDESFPPVCPDKGEGAPALSLLMNTEAWLFPYSWARRLEVRSVRIHVKVNGLREFSLYNELGQVDARQPFSPFGIQGDKGAWMAFGCYEMALKLVTHVELHFRWLHLPVGNGGLEEHYREYNKGLNNRSFRARTEFLHNREWKQTSGIEEHYLFCTSSASVPIAADAVKEETKIVFEVPEVVLPPLDDITRFRLGEVRSGFYRLVLSAPDMGFGMHEYRRLFAEVMMENSYRRRKKRPLPEPPLSLQMDAVSLNYIAEEEVQFAVGCHSEIRFSYIRPLSGTVDATPDMSHPITLADGPDDEGNILIGIADAIGENIIRLYIGMELLRREIDHEYLPSVDWYYRDSYRWVKVDPVYVLRDDTGGLMHSGAVIIQFPFSISLEMTDTEGVFWICAGIHSNVCNCSVLRSVSLNVAEVAWTTEEETEKSVPGLLSYQRVGLLDTTAAEESETEMKARLSERIAHRQRPLLPCEYEQLVLQEFPGLAKVKCLRGIDAKSLNRATVVTLVAIRNRISKDWPLCTDQLLCRIESFLRPYTSPFAKIDAINPVYEEVTVFCGVSLKEGQQAGEAISDINRNLCRCIAPWNEEQKEPVLGYCFSIRDLISCIKENPSVEALHGIKLLQVIGEEAKFGLKEYTGEQDENQTIAPSVPWGILVPAVRQYVKLVEAGEWRQDIEFGDLEVENTFVIQ</sequence>
<evidence type="ECO:0000313" key="1">
    <source>
        <dbReference type="EMBL" id="RGV58901.1"/>
    </source>
</evidence>
<proteinExistence type="predicted"/>
<reference evidence="1 2" key="1">
    <citation type="submission" date="2018-08" db="EMBL/GenBank/DDBJ databases">
        <title>A genome reference for cultivated species of the human gut microbiota.</title>
        <authorList>
            <person name="Zou Y."/>
            <person name="Xue W."/>
            <person name="Luo G."/>
        </authorList>
    </citation>
    <scope>NUCLEOTIDE SEQUENCE [LARGE SCALE GENOMIC DNA]</scope>
    <source>
        <strain evidence="1 2">AF14-26</strain>
    </source>
</reference>
<dbReference type="RefSeq" id="WP_122141715.1">
    <property type="nucleotide sequence ID" value="NZ_JAFKPL010000004.1"/>
</dbReference>
<evidence type="ECO:0008006" key="3">
    <source>
        <dbReference type="Google" id="ProtNLM"/>
    </source>
</evidence>
<dbReference type="Proteomes" id="UP000286270">
    <property type="component" value="Unassembled WGS sequence"/>
</dbReference>
<name>A0A412YN89_BACFG</name>
<accession>A0A412YN89</accession>
<protein>
    <recommendedName>
        <fullName evidence="3">Baseplate protein J-like domain-containing protein</fullName>
    </recommendedName>
</protein>
<evidence type="ECO:0000313" key="2">
    <source>
        <dbReference type="Proteomes" id="UP000286270"/>
    </source>
</evidence>
<comment type="caution">
    <text evidence="1">The sequence shown here is derived from an EMBL/GenBank/DDBJ whole genome shotgun (WGS) entry which is preliminary data.</text>
</comment>
<gene>
    <name evidence="1" type="ORF">DWW08_03015</name>
</gene>
<dbReference type="AlphaFoldDB" id="A0A412YN89"/>
<dbReference type="EMBL" id="QRZH01000002">
    <property type="protein sequence ID" value="RGV58901.1"/>
    <property type="molecule type" value="Genomic_DNA"/>
</dbReference>